<accession>A0AAU6WMG4</accession>
<sequence length="482" mass="52394">MRKIISLSLAASFALTVHAQISITKDLSFGNNGTVTINTGTTPMFSYILLIPNINSTFQGNKIFLGYPYSDASDPTLKSQFVRLNSDGSFDNTFGSGGVIKLTDFEPYYFYANSSYFYLNGNIKYLTGSGQPDPNFISTGIQNVTDWIYKTVLDDGKIFVRAESSFNKFLPDGSADFTYGANGSITLSSPVAGDPNDTYDFFFNRNNFIFEFISSNSGPLNVRKIDLTTGNLDITYGNNGYAQVKNSSVPSSAGFAKSIVSTQNDGSFVNKLSDGNTVYFTKTNPLGIMDTTFGNNGVISGPMSFTSNGITYSGGSMDPLMYNNLIIMPASSTDPQGNTVWGVSGYSLNGAAMNINGNAFFPLSGISYESLGYIFAKDNYLYAIHDNNITRYTVQQSSSTLGIVGDQKSNGFTVSVSNPFREELSVMSDQKIRKVEIKDQAGRTVLVGNQNKLDTSFLTEGVYTIIITEDSGKERIVKGIKK</sequence>
<keyword evidence="3" id="KW-1185">Reference proteome</keyword>
<reference evidence="2 3" key="1">
    <citation type="submission" date="2024-04" db="EMBL/GenBank/DDBJ databases">
        <title>Genome sequencing and assembly of rice foliar adapted Chryseobacterium endophyticum OsEnb-ALM-A6.</title>
        <authorList>
            <person name="Kumar S."/>
            <person name="Javed M."/>
            <person name="Chouhan V."/>
            <person name="Charishma K."/>
            <person name="Patel A."/>
            <person name="Kumar M."/>
            <person name="Sahu K.P."/>
            <person name="Kumar A."/>
        </authorList>
    </citation>
    <scope>NUCLEOTIDE SEQUENCE [LARGE SCALE GENOMIC DNA]</scope>
    <source>
        <strain evidence="2 3">OsEnb-ALM-A6</strain>
    </source>
</reference>
<keyword evidence="1" id="KW-0732">Signal</keyword>
<feature type="chain" id="PRO_5043436648" description="T9SS C-terminal target domain-containing protein" evidence="1">
    <location>
        <begin position="20"/>
        <end position="482"/>
    </location>
</feature>
<evidence type="ECO:0000256" key="1">
    <source>
        <dbReference type="SAM" id="SignalP"/>
    </source>
</evidence>
<name>A0AAU6WMG4_9FLAO</name>
<feature type="signal peptide" evidence="1">
    <location>
        <begin position="1"/>
        <end position="19"/>
    </location>
</feature>
<organism evidence="2 3">
    <name type="scientific">Chryseobacterium endophyticum</name>
    <dbReference type="NCBI Taxonomy" id="1854762"/>
    <lineage>
        <taxon>Bacteria</taxon>
        <taxon>Pseudomonadati</taxon>
        <taxon>Bacteroidota</taxon>
        <taxon>Flavobacteriia</taxon>
        <taxon>Flavobacteriales</taxon>
        <taxon>Weeksellaceae</taxon>
        <taxon>Chryseobacterium group</taxon>
        <taxon>Chryseobacterium</taxon>
    </lineage>
</organism>
<dbReference type="EMBL" id="CP154834">
    <property type="protein sequence ID" value="XAO73754.1"/>
    <property type="molecule type" value="Genomic_DNA"/>
</dbReference>
<protein>
    <recommendedName>
        <fullName evidence="4">T9SS C-terminal target domain-containing protein</fullName>
    </recommendedName>
</protein>
<proteinExistence type="predicted"/>
<evidence type="ECO:0000313" key="3">
    <source>
        <dbReference type="Proteomes" id="UP001463665"/>
    </source>
</evidence>
<gene>
    <name evidence="2" type="ORF">AAFP95_18855</name>
</gene>
<dbReference type="Proteomes" id="UP001463665">
    <property type="component" value="Chromosome"/>
</dbReference>
<dbReference type="AlphaFoldDB" id="A0AAU6WMG4"/>
<evidence type="ECO:0000313" key="2">
    <source>
        <dbReference type="EMBL" id="XAO73754.1"/>
    </source>
</evidence>
<dbReference type="RefSeq" id="WP_294308455.1">
    <property type="nucleotide sequence ID" value="NZ_CP154834.1"/>
</dbReference>
<evidence type="ECO:0008006" key="4">
    <source>
        <dbReference type="Google" id="ProtNLM"/>
    </source>
</evidence>